<feature type="compositionally biased region" description="Acidic residues" evidence="1">
    <location>
        <begin position="39"/>
        <end position="58"/>
    </location>
</feature>
<feature type="non-terminal residue" evidence="2">
    <location>
        <position position="1"/>
    </location>
</feature>
<feature type="compositionally biased region" description="Low complexity" evidence="1">
    <location>
        <begin position="253"/>
        <end position="269"/>
    </location>
</feature>
<reference evidence="2 3" key="1">
    <citation type="submission" date="2017-06" db="EMBL/GenBank/DDBJ databases">
        <title>Comparative genomic analysis of Ambrosia Fusariam Clade fungi.</title>
        <authorList>
            <person name="Stajich J.E."/>
            <person name="Carrillo J."/>
            <person name="Kijimoto T."/>
            <person name="Eskalen A."/>
            <person name="O'Donnell K."/>
            <person name="Kasson M."/>
        </authorList>
    </citation>
    <scope>NUCLEOTIDE SEQUENCE [LARGE SCALE GENOMIC DNA]</scope>
    <source>
        <strain evidence="2 3">NRRL62606</strain>
    </source>
</reference>
<accession>A0A428NCQ4</accession>
<dbReference type="Proteomes" id="UP000287972">
    <property type="component" value="Unassembled WGS sequence"/>
</dbReference>
<keyword evidence="3" id="KW-1185">Reference proteome</keyword>
<dbReference type="EMBL" id="NKCL01001656">
    <property type="protein sequence ID" value="RSL38509.1"/>
    <property type="molecule type" value="Genomic_DNA"/>
</dbReference>
<sequence>LIKRAPSSRAPHGGDTSTSQTQSYNTEDDSSAETSNDYTDSEGESYGSYDEDDEEDIGPSDSASTSDHEGHYARPQRLPPQQRQHQLPPAGQYGQQYPPQHPYSTQHQFPPQHQLPPQQHQLPPHQPPRHQLTPHQALQPHQPPPPTEYGPEYGLEEEPQPQPQSYRRPSRRERPPKTATLDDPRYPAYGRGGFPHPTAPGRPGPGQFFGRGQTGFQNHVGPYMGYPANSQMVPFGYDPNNPYDPYGGEGRGMYDMMPYQGQQQQQPPG</sequence>
<feature type="compositionally biased region" description="Low complexity" evidence="1">
    <location>
        <begin position="75"/>
        <end position="140"/>
    </location>
</feature>
<feature type="compositionally biased region" description="Polar residues" evidence="1">
    <location>
        <begin position="15"/>
        <end position="25"/>
    </location>
</feature>
<proteinExistence type="predicted"/>
<feature type="non-terminal residue" evidence="2">
    <location>
        <position position="269"/>
    </location>
</feature>
<feature type="region of interest" description="Disordered" evidence="1">
    <location>
        <begin position="1"/>
        <end position="222"/>
    </location>
</feature>
<evidence type="ECO:0000256" key="1">
    <source>
        <dbReference type="SAM" id="MobiDB-lite"/>
    </source>
</evidence>
<evidence type="ECO:0000313" key="2">
    <source>
        <dbReference type="EMBL" id="RSL38509.1"/>
    </source>
</evidence>
<protein>
    <submittedName>
        <fullName evidence="2">Uncharacterized protein</fullName>
    </submittedName>
</protein>
<organism evidence="2 3">
    <name type="scientific">Fusarium floridanum</name>
    <dbReference type="NCBI Taxonomy" id="1325733"/>
    <lineage>
        <taxon>Eukaryota</taxon>
        <taxon>Fungi</taxon>
        <taxon>Dikarya</taxon>
        <taxon>Ascomycota</taxon>
        <taxon>Pezizomycotina</taxon>
        <taxon>Sordariomycetes</taxon>
        <taxon>Hypocreomycetidae</taxon>
        <taxon>Hypocreales</taxon>
        <taxon>Nectriaceae</taxon>
        <taxon>Fusarium</taxon>
        <taxon>Fusarium solani species complex</taxon>
    </lineage>
</organism>
<evidence type="ECO:0000313" key="3">
    <source>
        <dbReference type="Proteomes" id="UP000287972"/>
    </source>
</evidence>
<name>A0A428NCQ4_9HYPO</name>
<feature type="region of interest" description="Disordered" evidence="1">
    <location>
        <begin position="239"/>
        <end position="269"/>
    </location>
</feature>
<dbReference type="AlphaFoldDB" id="A0A428NCQ4"/>
<feature type="compositionally biased region" description="Basic and acidic residues" evidence="1">
    <location>
        <begin position="172"/>
        <end position="185"/>
    </location>
</feature>
<gene>
    <name evidence="2" type="ORF">CEP51_016909</name>
</gene>
<comment type="caution">
    <text evidence="2">The sequence shown here is derived from an EMBL/GenBank/DDBJ whole genome shotgun (WGS) entry which is preliminary data.</text>
</comment>